<name>A0A418QWC7_9BACT</name>
<evidence type="ECO:0000313" key="3">
    <source>
        <dbReference type="EMBL" id="RIY09516.1"/>
    </source>
</evidence>
<dbReference type="AlphaFoldDB" id="A0A418QWC7"/>
<dbReference type="OrthoDB" id="655095at2"/>
<dbReference type="Gene3D" id="3.40.50.2000">
    <property type="entry name" value="Glycogen Phosphorylase B"/>
    <property type="match status" value="2"/>
</dbReference>
<dbReference type="CDD" id="cd03801">
    <property type="entry name" value="GT4_PimA-like"/>
    <property type="match status" value="1"/>
</dbReference>
<organism evidence="3 4">
    <name type="scientific">Hymenobacter rubripertinctus</name>
    <dbReference type="NCBI Taxonomy" id="2029981"/>
    <lineage>
        <taxon>Bacteria</taxon>
        <taxon>Pseudomonadati</taxon>
        <taxon>Bacteroidota</taxon>
        <taxon>Cytophagia</taxon>
        <taxon>Cytophagales</taxon>
        <taxon>Hymenobacteraceae</taxon>
        <taxon>Hymenobacter</taxon>
    </lineage>
</organism>
<evidence type="ECO:0000259" key="2">
    <source>
        <dbReference type="Pfam" id="PF13439"/>
    </source>
</evidence>
<dbReference type="Proteomes" id="UP000284250">
    <property type="component" value="Unassembled WGS sequence"/>
</dbReference>
<dbReference type="InterPro" id="IPR028098">
    <property type="entry name" value="Glyco_trans_4-like_N"/>
</dbReference>
<evidence type="ECO:0000259" key="1">
    <source>
        <dbReference type="Pfam" id="PF00534"/>
    </source>
</evidence>
<feature type="domain" description="Glycosyltransferase subfamily 4-like N-terminal" evidence="2">
    <location>
        <begin position="16"/>
        <end position="180"/>
    </location>
</feature>
<comment type="caution">
    <text evidence="3">The sequence shown here is derived from an EMBL/GenBank/DDBJ whole genome shotgun (WGS) entry which is preliminary data.</text>
</comment>
<keyword evidence="3" id="KW-0808">Transferase</keyword>
<accession>A0A418QWC7</accession>
<dbReference type="InterPro" id="IPR001296">
    <property type="entry name" value="Glyco_trans_1"/>
</dbReference>
<dbReference type="RefSeq" id="WP_119656018.1">
    <property type="nucleotide sequence ID" value="NZ_JBHUOI010000044.1"/>
</dbReference>
<dbReference type="PANTHER" id="PTHR12526">
    <property type="entry name" value="GLYCOSYLTRANSFERASE"/>
    <property type="match status" value="1"/>
</dbReference>
<reference evidence="3 4" key="1">
    <citation type="submission" date="2019-01" db="EMBL/GenBank/DDBJ databases">
        <title>Hymenobacter humicola sp. nov., isolated from soils in Antarctica.</title>
        <authorList>
            <person name="Sedlacek I."/>
            <person name="Holochova P."/>
            <person name="Kralova S."/>
            <person name="Pantucek R."/>
            <person name="Stankova E."/>
            <person name="Vrbovska V."/>
            <person name="Kristofova L."/>
            <person name="Svec P."/>
            <person name="Busse H.-J."/>
        </authorList>
    </citation>
    <scope>NUCLEOTIDE SEQUENCE [LARGE SCALE GENOMIC DNA]</scope>
    <source>
        <strain evidence="3 4">CCM 8852</strain>
    </source>
</reference>
<dbReference type="Pfam" id="PF00534">
    <property type="entry name" value="Glycos_transf_1"/>
    <property type="match status" value="1"/>
</dbReference>
<keyword evidence="4" id="KW-1185">Reference proteome</keyword>
<dbReference type="GO" id="GO:0016757">
    <property type="term" value="F:glycosyltransferase activity"/>
    <property type="evidence" value="ECO:0007669"/>
    <property type="project" value="InterPro"/>
</dbReference>
<sequence length="399" mass="44258">MNKNLLFISHQASRTGAPIVLLHLLRWLKQHTPYQLTVLLQEGGEMEPEFREIGETLLWEPPAAPSGIWQQRLRRVSKHTARHQQRVRERLHQLAPKLIYANTVVSADLALLLKPVLNCPVVCHVHELATVIDAFIGAERFTQLSPRIDCFVAASEAVAENLRRSYQVPAARIRTIHEFVPVLAAADFTLARQQVRQELGIPADAFVVAGAGTIDWRKAPDVFIQVAQHVVAAGGQRVYFIWPGGKLQSEEGRRVRHDVERAGLTDVVQFLGSKTNPHDYLSAADVFLLTSREDPYPLVCLEAAALGKPVLCFDRAGGMPEFVEQDCGVILPYLRADLMAAAVLQLRADRPLRQRLGDNAARKLRERHSVEQAGSRVSQLLAELLAGSFAASSTEAVND</sequence>
<proteinExistence type="predicted"/>
<dbReference type="EMBL" id="QYCN01000016">
    <property type="protein sequence ID" value="RIY09516.1"/>
    <property type="molecule type" value="Genomic_DNA"/>
</dbReference>
<feature type="domain" description="Glycosyl transferase family 1" evidence="1">
    <location>
        <begin position="192"/>
        <end position="362"/>
    </location>
</feature>
<evidence type="ECO:0000313" key="4">
    <source>
        <dbReference type="Proteomes" id="UP000284250"/>
    </source>
</evidence>
<gene>
    <name evidence="3" type="ORF">D0T11_11895</name>
</gene>
<protein>
    <submittedName>
        <fullName evidence="3">Glycosyltransferase family 1 protein</fullName>
    </submittedName>
</protein>
<dbReference type="SUPFAM" id="SSF53756">
    <property type="entry name" value="UDP-Glycosyltransferase/glycogen phosphorylase"/>
    <property type="match status" value="1"/>
</dbReference>
<dbReference type="Pfam" id="PF13439">
    <property type="entry name" value="Glyco_transf_4"/>
    <property type="match status" value="1"/>
</dbReference>